<protein>
    <submittedName>
        <fullName evidence="1">Uncharacterized protein</fullName>
    </submittedName>
</protein>
<accession>A0A2P2R459</accession>
<evidence type="ECO:0000313" key="1">
    <source>
        <dbReference type="EMBL" id="MBX73988.1"/>
    </source>
</evidence>
<sequence>MITLLSVQKLLQLHTTHLPPP</sequence>
<name>A0A2P2R459_RHIMU</name>
<proteinExistence type="predicted"/>
<reference evidence="1" key="1">
    <citation type="submission" date="2018-02" db="EMBL/GenBank/DDBJ databases">
        <title>Rhizophora mucronata_Transcriptome.</title>
        <authorList>
            <person name="Meera S.P."/>
            <person name="Sreeshan A."/>
            <person name="Augustine A."/>
        </authorList>
    </citation>
    <scope>NUCLEOTIDE SEQUENCE</scope>
    <source>
        <tissue evidence="1">Leaf</tissue>
    </source>
</reference>
<organism evidence="1">
    <name type="scientific">Rhizophora mucronata</name>
    <name type="common">Asiatic mangrove</name>
    <dbReference type="NCBI Taxonomy" id="61149"/>
    <lineage>
        <taxon>Eukaryota</taxon>
        <taxon>Viridiplantae</taxon>
        <taxon>Streptophyta</taxon>
        <taxon>Embryophyta</taxon>
        <taxon>Tracheophyta</taxon>
        <taxon>Spermatophyta</taxon>
        <taxon>Magnoliopsida</taxon>
        <taxon>eudicotyledons</taxon>
        <taxon>Gunneridae</taxon>
        <taxon>Pentapetalae</taxon>
        <taxon>rosids</taxon>
        <taxon>fabids</taxon>
        <taxon>Malpighiales</taxon>
        <taxon>Rhizophoraceae</taxon>
        <taxon>Rhizophora</taxon>
    </lineage>
</organism>
<dbReference type="AlphaFoldDB" id="A0A2P2R459"/>
<dbReference type="EMBL" id="GGEC01093504">
    <property type="protein sequence ID" value="MBX73988.1"/>
    <property type="molecule type" value="Transcribed_RNA"/>
</dbReference>